<feature type="transmembrane region" description="Helical" evidence="1">
    <location>
        <begin position="7"/>
        <end position="25"/>
    </location>
</feature>
<evidence type="ECO:0000313" key="2">
    <source>
        <dbReference type="EMBL" id="RGB77121.1"/>
    </source>
</evidence>
<dbReference type="InterPro" id="IPR038690">
    <property type="entry name" value="NusG_2_sf"/>
</dbReference>
<name>A0A3E2TJD1_9FIRM</name>
<keyword evidence="1" id="KW-0472">Membrane</keyword>
<keyword evidence="3" id="KW-1185">Reference proteome</keyword>
<dbReference type="RefSeq" id="WP_117520787.1">
    <property type="nucleotide sequence ID" value="NZ_AP031484.1"/>
</dbReference>
<proteinExistence type="predicted"/>
<dbReference type="AlphaFoldDB" id="A0A3E2TJD1"/>
<dbReference type="EMBL" id="QVEU01000002">
    <property type="protein sequence ID" value="RGB77121.1"/>
    <property type="molecule type" value="Genomic_DNA"/>
</dbReference>
<sequence length="131" mass="15100">MKIKKGDIIISISLLVISILMAFTISNKNIEKISNNTSKLLRVEKNSKLLYELPLDEDREIVLQDNNKYNKIIIKDGKVYMKEANCRDQICVHMHPIKEMGETIICLPNQVFLEIIDPNSDTNNDIDKVVR</sequence>
<dbReference type="Gene3D" id="2.60.320.10">
    <property type="entry name" value="N-utilization substance G protein NusG, insert domain"/>
    <property type="match status" value="1"/>
</dbReference>
<organism evidence="2 3">
    <name type="scientific">Anaerococcus nagyae</name>
    <dbReference type="NCBI Taxonomy" id="1755241"/>
    <lineage>
        <taxon>Bacteria</taxon>
        <taxon>Bacillati</taxon>
        <taxon>Bacillota</taxon>
        <taxon>Tissierellia</taxon>
        <taxon>Tissierellales</taxon>
        <taxon>Peptoniphilaceae</taxon>
        <taxon>Anaerococcus</taxon>
    </lineage>
</organism>
<keyword evidence="1" id="KW-0812">Transmembrane</keyword>
<protein>
    <submittedName>
        <fullName evidence="2">NusG domain II-containing protein</fullName>
    </submittedName>
</protein>
<reference evidence="2 3" key="1">
    <citation type="submission" date="2018-08" db="EMBL/GenBank/DDBJ databases">
        <title>A genome reference for cultivated species of the human gut microbiota.</title>
        <authorList>
            <person name="Zou Y."/>
            <person name="Xue W."/>
            <person name="Luo G."/>
        </authorList>
    </citation>
    <scope>NUCLEOTIDE SEQUENCE [LARGE SCALE GENOMIC DNA]</scope>
    <source>
        <strain evidence="2 3">OF01-3</strain>
    </source>
</reference>
<accession>A0A3E2TJD1</accession>
<dbReference type="Pfam" id="PF07009">
    <property type="entry name" value="NusG_II"/>
    <property type="match status" value="1"/>
</dbReference>
<keyword evidence="1" id="KW-1133">Transmembrane helix</keyword>
<dbReference type="CDD" id="cd09911">
    <property type="entry name" value="Lin0431_like"/>
    <property type="match status" value="1"/>
</dbReference>
<dbReference type="OrthoDB" id="47603at2"/>
<dbReference type="Proteomes" id="UP000261011">
    <property type="component" value="Unassembled WGS sequence"/>
</dbReference>
<gene>
    <name evidence="2" type="ORF">DXA39_02530</name>
</gene>
<comment type="caution">
    <text evidence="2">The sequence shown here is derived from an EMBL/GenBank/DDBJ whole genome shotgun (WGS) entry which is preliminary data.</text>
</comment>
<evidence type="ECO:0000313" key="3">
    <source>
        <dbReference type="Proteomes" id="UP000261011"/>
    </source>
</evidence>
<evidence type="ECO:0000256" key="1">
    <source>
        <dbReference type="SAM" id="Phobius"/>
    </source>
</evidence>